<protein>
    <submittedName>
        <fullName evidence="1">Uncharacterized protein</fullName>
    </submittedName>
</protein>
<evidence type="ECO:0000313" key="2">
    <source>
        <dbReference type="Proteomes" id="UP001054837"/>
    </source>
</evidence>
<dbReference type="Proteomes" id="UP001054837">
    <property type="component" value="Unassembled WGS sequence"/>
</dbReference>
<sequence>MEANEYFLIRGITSLNGPVMTADNASFLNGISSTRIRMGSSVTYSQTMNETRLFTTREVSHAAALGPKEGRLFLLLHISACDIVQHSRPQSSETKRNLLEKVFLDYFGFSF</sequence>
<keyword evidence="2" id="KW-1185">Reference proteome</keyword>
<dbReference type="EMBL" id="BPLQ01008495">
    <property type="protein sequence ID" value="GIY37732.1"/>
    <property type="molecule type" value="Genomic_DNA"/>
</dbReference>
<gene>
    <name evidence="1" type="ORF">CDAR_421531</name>
</gene>
<proteinExistence type="predicted"/>
<comment type="caution">
    <text evidence="1">The sequence shown here is derived from an EMBL/GenBank/DDBJ whole genome shotgun (WGS) entry which is preliminary data.</text>
</comment>
<accession>A0AAV4SWI1</accession>
<reference evidence="1 2" key="1">
    <citation type="submission" date="2021-06" db="EMBL/GenBank/DDBJ databases">
        <title>Caerostris darwini draft genome.</title>
        <authorList>
            <person name="Kono N."/>
            <person name="Arakawa K."/>
        </authorList>
    </citation>
    <scope>NUCLEOTIDE SEQUENCE [LARGE SCALE GENOMIC DNA]</scope>
</reference>
<evidence type="ECO:0000313" key="1">
    <source>
        <dbReference type="EMBL" id="GIY37732.1"/>
    </source>
</evidence>
<dbReference type="AlphaFoldDB" id="A0AAV4SWI1"/>
<organism evidence="1 2">
    <name type="scientific">Caerostris darwini</name>
    <dbReference type="NCBI Taxonomy" id="1538125"/>
    <lineage>
        <taxon>Eukaryota</taxon>
        <taxon>Metazoa</taxon>
        <taxon>Ecdysozoa</taxon>
        <taxon>Arthropoda</taxon>
        <taxon>Chelicerata</taxon>
        <taxon>Arachnida</taxon>
        <taxon>Araneae</taxon>
        <taxon>Araneomorphae</taxon>
        <taxon>Entelegynae</taxon>
        <taxon>Araneoidea</taxon>
        <taxon>Araneidae</taxon>
        <taxon>Caerostris</taxon>
    </lineage>
</organism>
<name>A0AAV4SWI1_9ARAC</name>